<dbReference type="RefSeq" id="WP_148577923.1">
    <property type="nucleotide sequence ID" value="NZ_SDKK01000004.1"/>
</dbReference>
<reference evidence="1 2" key="1">
    <citation type="submission" date="2019-01" db="EMBL/GenBank/DDBJ databases">
        <title>Zoogloea oleivorans genome sequencing and assembly.</title>
        <authorList>
            <person name="Tancsics A."/>
            <person name="Farkas M."/>
            <person name="Kriszt B."/>
            <person name="Maroti G."/>
            <person name="Horvath B."/>
        </authorList>
    </citation>
    <scope>NUCLEOTIDE SEQUENCE [LARGE SCALE GENOMIC DNA]</scope>
    <source>
        <strain evidence="1 2">Buc</strain>
    </source>
</reference>
<evidence type="ECO:0000313" key="1">
    <source>
        <dbReference type="EMBL" id="TYC60720.1"/>
    </source>
</evidence>
<keyword evidence="2" id="KW-1185">Reference proteome</keyword>
<gene>
    <name evidence="1" type="ORF">ETQ85_04800</name>
</gene>
<comment type="caution">
    <text evidence="1">The sequence shown here is derived from an EMBL/GenBank/DDBJ whole genome shotgun (WGS) entry which is preliminary data.</text>
</comment>
<dbReference type="EMBL" id="SDKK01000004">
    <property type="protein sequence ID" value="TYC60720.1"/>
    <property type="molecule type" value="Genomic_DNA"/>
</dbReference>
<evidence type="ECO:0000313" key="2">
    <source>
        <dbReference type="Proteomes" id="UP000389128"/>
    </source>
</evidence>
<organism evidence="1 2">
    <name type="scientific">Zoogloea oleivorans</name>
    <dbReference type="NCBI Taxonomy" id="1552750"/>
    <lineage>
        <taxon>Bacteria</taxon>
        <taxon>Pseudomonadati</taxon>
        <taxon>Pseudomonadota</taxon>
        <taxon>Betaproteobacteria</taxon>
        <taxon>Rhodocyclales</taxon>
        <taxon>Zoogloeaceae</taxon>
        <taxon>Zoogloea</taxon>
    </lineage>
</organism>
<name>A0A6C2D2Q8_9RHOO</name>
<dbReference type="Proteomes" id="UP000389128">
    <property type="component" value="Unassembled WGS sequence"/>
</dbReference>
<proteinExistence type="predicted"/>
<dbReference type="OrthoDB" id="9181641at2"/>
<sequence>MPIPKDYKDIVTALFEKTNAGRVNWKNSRFGIEVKVDKSKFKLWSGTDENTDEAFVAFALNDLNGSTMDSWYVDEGDADYDQMTLLFSAAKRYANGVPQRLSELKNVILKLDFLGESEDDEL</sequence>
<dbReference type="AlphaFoldDB" id="A0A6C2D2Q8"/>
<protein>
    <submittedName>
        <fullName evidence="1">Uncharacterized protein</fullName>
    </submittedName>
</protein>
<accession>A0A6C2D2Q8</accession>